<dbReference type="Proteomes" id="UP000789570">
    <property type="component" value="Unassembled WGS sequence"/>
</dbReference>
<dbReference type="EMBL" id="CAJVPQ010009485">
    <property type="protein sequence ID" value="CAG8715738.1"/>
    <property type="molecule type" value="Genomic_DNA"/>
</dbReference>
<dbReference type="AlphaFoldDB" id="A0A9N9I1D1"/>
<gene>
    <name evidence="1" type="ORF">FCALED_LOCUS14146</name>
</gene>
<organism evidence="1 2">
    <name type="scientific">Funneliformis caledonium</name>
    <dbReference type="NCBI Taxonomy" id="1117310"/>
    <lineage>
        <taxon>Eukaryota</taxon>
        <taxon>Fungi</taxon>
        <taxon>Fungi incertae sedis</taxon>
        <taxon>Mucoromycota</taxon>
        <taxon>Glomeromycotina</taxon>
        <taxon>Glomeromycetes</taxon>
        <taxon>Glomerales</taxon>
        <taxon>Glomeraceae</taxon>
        <taxon>Funneliformis</taxon>
    </lineage>
</organism>
<protein>
    <submittedName>
        <fullName evidence="1">12638_t:CDS:1</fullName>
    </submittedName>
</protein>
<comment type="caution">
    <text evidence="1">The sequence shown here is derived from an EMBL/GenBank/DDBJ whole genome shotgun (WGS) entry which is preliminary data.</text>
</comment>
<accession>A0A9N9I1D1</accession>
<evidence type="ECO:0000313" key="1">
    <source>
        <dbReference type="EMBL" id="CAG8715738.1"/>
    </source>
</evidence>
<reference evidence="1" key="1">
    <citation type="submission" date="2021-06" db="EMBL/GenBank/DDBJ databases">
        <authorList>
            <person name="Kallberg Y."/>
            <person name="Tangrot J."/>
            <person name="Rosling A."/>
        </authorList>
    </citation>
    <scope>NUCLEOTIDE SEQUENCE</scope>
    <source>
        <strain evidence="1">UK204</strain>
    </source>
</reference>
<name>A0A9N9I1D1_9GLOM</name>
<feature type="non-terminal residue" evidence="1">
    <location>
        <position position="1"/>
    </location>
</feature>
<dbReference type="SUPFAM" id="SSF53067">
    <property type="entry name" value="Actin-like ATPase domain"/>
    <property type="match status" value="2"/>
</dbReference>
<evidence type="ECO:0000313" key="2">
    <source>
        <dbReference type="Proteomes" id="UP000789570"/>
    </source>
</evidence>
<dbReference type="OrthoDB" id="2963168at2759"/>
<dbReference type="PANTHER" id="PTHR14187:SF5">
    <property type="entry name" value="HEAT SHOCK 70 KDA PROTEIN 12A"/>
    <property type="match status" value="1"/>
</dbReference>
<feature type="non-terminal residue" evidence="1">
    <location>
        <position position="407"/>
    </location>
</feature>
<proteinExistence type="predicted"/>
<dbReference type="Gene3D" id="3.90.640.10">
    <property type="entry name" value="Actin, Chain A, domain 4"/>
    <property type="match status" value="1"/>
</dbReference>
<sequence>FGTTYSGFAYAPKKSPDDILCQDFEGSFKRPPYFDTMRGNIEEKPYLPEGLDYKKAIIDYLHEMGKLLKEKLSRYKFLEFFNQVIIILTVPAEFDNNAISIMRECAFKAGLTNEKNSRNLKFTTEPEAAAIHCMKFLSDNGITSGDSFMTVDCGGGTVDLTTRQLLFDNALGEVTERTGDFCGSSYVDQEFIKFLEQKVGKSAIELLKKNHYRQLQCLIQDFCKNVKLPFIGYEKDFKFTEIDLGELDWLIELTIDDVRAMFDPIIAKIFQLIRGQLRSNDQQLLWIKEEFLDFVQNISFPTNPILAVIKGAVQFGMKEHVITNRVLKWTYGTDIARKWEANDPISRKLPNGMIKVFHPLAKKGSHLTSKDEVTTVFKPYSLFQRKVSFNMYHTSQFDAKYCDEDDD</sequence>
<dbReference type="Gene3D" id="3.30.420.40">
    <property type="match status" value="2"/>
</dbReference>
<dbReference type="PANTHER" id="PTHR14187">
    <property type="entry name" value="ALPHA KINASE/ELONGATION FACTOR 2 KINASE"/>
    <property type="match status" value="1"/>
</dbReference>
<dbReference type="InterPro" id="IPR043129">
    <property type="entry name" value="ATPase_NBD"/>
</dbReference>
<keyword evidence="2" id="KW-1185">Reference proteome</keyword>